<reference evidence="2 4" key="1">
    <citation type="submission" date="2023-03" db="EMBL/GenBank/DDBJ databases">
        <authorList>
            <person name="Shen W."/>
            <person name="Cai J."/>
        </authorList>
    </citation>
    <scope>NUCLEOTIDE SEQUENCE</scope>
    <source>
        <strain evidence="2">P55-2</strain>
        <strain evidence="1 4">P72-2</strain>
    </source>
</reference>
<dbReference type="AlphaFoldDB" id="A0AAP5U040"/>
<organism evidence="2 3">
    <name type="scientific">Enterococcus dongliensis</name>
    <dbReference type="NCBI Taxonomy" id="2559925"/>
    <lineage>
        <taxon>Bacteria</taxon>
        <taxon>Bacillati</taxon>
        <taxon>Bacillota</taxon>
        <taxon>Bacilli</taxon>
        <taxon>Lactobacillales</taxon>
        <taxon>Enterococcaceae</taxon>
        <taxon>Enterococcus</taxon>
    </lineage>
</organism>
<protein>
    <submittedName>
        <fullName evidence="2">UPF0223 family protein</fullName>
    </submittedName>
</protein>
<sequence length="93" mass="10677">MANYSYPIEEDWTHEEIAIVIDFFNLVEEANETGVENAAFLAGYKKFKTVIKSIGEEKRIGRKFQEVSGYSIYHTVQRAKSATGKRFKMSMDS</sequence>
<comment type="caution">
    <text evidence="2">The sequence shown here is derived from an EMBL/GenBank/DDBJ whole genome shotgun (WGS) entry which is preliminary data.</text>
</comment>
<keyword evidence="4" id="KW-1185">Reference proteome</keyword>
<dbReference type="SUPFAM" id="SSF158504">
    <property type="entry name" value="BH2638-like"/>
    <property type="match status" value="1"/>
</dbReference>
<dbReference type="Proteomes" id="UP001245561">
    <property type="component" value="Unassembled WGS sequence"/>
</dbReference>
<dbReference type="PIRSF" id="PIRSF037260">
    <property type="entry name" value="UPF0223"/>
    <property type="match status" value="1"/>
</dbReference>
<dbReference type="InterPro" id="IPR007920">
    <property type="entry name" value="UPF0223"/>
</dbReference>
<dbReference type="EMBL" id="JARPYR010000003">
    <property type="protein sequence ID" value="MDT2595923.1"/>
    <property type="molecule type" value="Genomic_DNA"/>
</dbReference>
<dbReference type="Proteomes" id="UP001256547">
    <property type="component" value="Unassembled WGS sequence"/>
</dbReference>
<dbReference type="GeneID" id="86909383"/>
<dbReference type="NCBIfam" id="NF003353">
    <property type="entry name" value="PRK04387.1"/>
    <property type="match status" value="1"/>
</dbReference>
<evidence type="ECO:0000313" key="4">
    <source>
        <dbReference type="Proteomes" id="UP001256547"/>
    </source>
</evidence>
<evidence type="ECO:0000313" key="1">
    <source>
        <dbReference type="EMBL" id="MDT2595923.1"/>
    </source>
</evidence>
<evidence type="ECO:0000313" key="3">
    <source>
        <dbReference type="Proteomes" id="UP001245561"/>
    </source>
</evidence>
<dbReference type="EMBL" id="JARPYT010000008">
    <property type="protein sequence ID" value="MDT2637248.1"/>
    <property type="molecule type" value="Genomic_DNA"/>
</dbReference>
<name>A0AAP5U040_9ENTE</name>
<gene>
    <name evidence="2" type="ORF">P7D36_06945</name>
    <name evidence="1" type="ORF">P7D39_02640</name>
</gene>
<proteinExistence type="predicted"/>
<dbReference type="Gene3D" id="1.10.220.80">
    <property type="entry name" value="BH2638-like"/>
    <property type="match status" value="1"/>
</dbReference>
<accession>A0AAP5U040</accession>
<dbReference type="RefSeq" id="WP_137603320.1">
    <property type="nucleotide sequence ID" value="NZ_JARPYR010000003.1"/>
</dbReference>
<dbReference type="InterPro" id="IPR023324">
    <property type="entry name" value="BH2638-like_sf"/>
</dbReference>
<evidence type="ECO:0000313" key="2">
    <source>
        <dbReference type="EMBL" id="MDT2637248.1"/>
    </source>
</evidence>
<dbReference type="Pfam" id="PF05256">
    <property type="entry name" value="UPF0223"/>
    <property type="match status" value="1"/>
</dbReference>